<dbReference type="InterPro" id="IPR054476">
    <property type="entry name" value="Ltn1_N"/>
</dbReference>
<evidence type="ECO:0000256" key="2">
    <source>
        <dbReference type="SAM" id="MobiDB-lite"/>
    </source>
</evidence>
<feature type="domain" description="E3 ubiquitin-protein ligase listerin N-terminal" evidence="4">
    <location>
        <begin position="55"/>
        <end position="359"/>
    </location>
</feature>
<dbReference type="EMBL" id="LXFE01000332">
    <property type="protein sequence ID" value="OLL25686.1"/>
    <property type="molecule type" value="Genomic_DNA"/>
</dbReference>
<evidence type="ECO:0000259" key="4">
    <source>
        <dbReference type="Pfam" id="PF22958"/>
    </source>
</evidence>
<keyword evidence="1" id="KW-0833">Ubl conjugation pathway</keyword>
<accession>A0A1U7LSN3</accession>
<comment type="subunit">
    <text evidence="1">Component of the ribosome quality control complex (RQC).</text>
</comment>
<dbReference type="GO" id="GO:0072344">
    <property type="term" value="P:rescue of stalled ribosome"/>
    <property type="evidence" value="ECO:0007669"/>
    <property type="project" value="UniProtKB-UniRule"/>
</dbReference>
<dbReference type="InterPro" id="IPR054477">
    <property type="entry name" value="LTN1_E3_ligase_6th"/>
</dbReference>
<proteinExistence type="inferred from homology"/>
<dbReference type="OMA" id="IYGSHWE"/>
<protein>
    <recommendedName>
        <fullName evidence="1">E3 ubiquitin-protein ligase listerin</fullName>
        <ecNumber evidence="1">2.3.2.27</ecNumber>
    </recommendedName>
    <alternativeName>
        <fullName evidence="1">RING-type E3 ubiquitin transferase listerin</fullName>
    </alternativeName>
</protein>
<feature type="transmembrane region" description="Helical" evidence="3">
    <location>
        <begin position="1530"/>
        <end position="1555"/>
    </location>
</feature>
<reference evidence="7 8" key="1">
    <citation type="submission" date="2016-04" db="EMBL/GenBank/DDBJ databases">
        <title>Evolutionary innovation and constraint leading to complex multicellularity in the Ascomycota.</title>
        <authorList>
            <person name="Cisse O."/>
            <person name="Nguyen A."/>
            <person name="Hewitt D.A."/>
            <person name="Jedd G."/>
            <person name="Stajich J.E."/>
        </authorList>
    </citation>
    <scope>NUCLEOTIDE SEQUENCE [LARGE SCALE GENOMIC DNA]</scope>
    <source>
        <strain evidence="7 8">DAH-3</strain>
    </source>
</reference>
<comment type="caution">
    <text evidence="7">The sequence shown here is derived from an EMBL/GenBank/DDBJ whole genome shotgun (WGS) entry which is preliminary data.</text>
</comment>
<evidence type="ECO:0000256" key="3">
    <source>
        <dbReference type="SAM" id="Phobius"/>
    </source>
</evidence>
<dbReference type="UniPathway" id="UPA00143"/>
<dbReference type="Pfam" id="PF22958">
    <property type="entry name" value="Ltn1_1st"/>
    <property type="match status" value="1"/>
</dbReference>
<dbReference type="GO" id="GO:0005829">
    <property type="term" value="C:cytosol"/>
    <property type="evidence" value="ECO:0007669"/>
    <property type="project" value="UniProtKB-UniRule"/>
</dbReference>
<comment type="catalytic activity">
    <reaction evidence="1">
        <text>S-ubiquitinyl-[E2 ubiquitin-conjugating enzyme]-L-cysteine + [acceptor protein]-L-lysine = [E2 ubiquitin-conjugating enzyme]-L-cysteine + N(6)-ubiquitinyl-[acceptor protein]-L-lysine.</text>
        <dbReference type="EC" id="2.3.2.27"/>
    </reaction>
</comment>
<keyword evidence="8" id="KW-1185">Reference proteome</keyword>
<name>A0A1U7LSN3_NEOID</name>
<dbReference type="GO" id="GO:0016567">
    <property type="term" value="P:protein ubiquitination"/>
    <property type="evidence" value="ECO:0007669"/>
    <property type="project" value="UniProtKB-UniPathway"/>
</dbReference>
<keyword evidence="3" id="KW-0812">Transmembrane</keyword>
<comment type="function">
    <text evidence="1">E3 ubiquitin-protein ligase. Component of the ribosome quality control complex (RQC), a ribosome-associated complex that mediates ubiquitination and extraction of incompletely synthesized nascent chains for proteasomal degradation.</text>
</comment>
<dbReference type="Pfam" id="PF22999">
    <property type="entry name" value="LTN1_E3_ligase_6th"/>
    <property type="match status" value="1"/>
</dbReference>
<dbReference type="SUPFAM" id="SSF48371">
    <property type="entry name" value="ARM repeat"/>
    <property type="match status" value="1"/>
</dbReference>
<keyword evidence="1" id="KW-0479">Metal-binding</keyword>
<dbReference type="Pfam" id="PF23009">
    <property type="entry name" value="UBC_like"/>
    <property type="match status" value="1"/>
</dbReference>
<evidence type="ECO:0000259" key="6">
    <source>
        <dbReference type="Pfam" id="PF23009"/>
    </source>
</evidence>
<keyword evidence="3" id="KW-0472">Membrane</keyword>
<feature type="region of interest" description="Disordered" evidence="2">
    <location>
        <begin position="1"/>
        <end position="29"/>
    </location>
</feature>
<dbReference type="EC" id="2.3.2.27" evidence="1"/>
<dbReference type="GO" id="GO:0061630">
    <property type="term" value="F:ubiquitin protein ligase activity"/>
    <property type="evidence" value="ECO:0007669"/>
    <property type="project" value="UniProtKB-UniRule"/>
</dbReference>
<organism evidence="7 8">
    <name type="scientific">Neolecta irregularis (strain DAH-3)</name>
    <dbReference type="NCBI Taxonomy" id="1198029"/>
    <lineage>
        <taxon>Eukaryota</taxon>
        <taxon>Fungi</taxon>
        <taxon>Dikarya</taxon>
        <taxon>Ascomycota</taxon>
        <taxon>Taphrinomycotina</taxon>
        <taxon>Neolectales</taxon>
        <taxon>Neolectaceae</taxon>
        <taxon>Neolecta</taxon>
    </lineage>
</organism>
<dbReference type="GO" id="GO:1990112">
    <property type="term" value="C:RQC complex"/>
    <property type="evidence" value="ECO:0007669"/>
    <property type="project" value="UniProtKB-UniRule"/>
</dbReference>
<feature type="domain" description="E3 ubiquitin-protein ligase listerin HEAT repeat region" evidence="5">
    <location>
        <begin position="1212"/>
        <end position="1403"/>
    </location>
</feature>
<dbReference type="InterPro" id="IPR016024">
    <property type="entry name" value="ARM-type_fold"/>
</dbReference>
<keyword evidence="1" id="KW-0862">Zinc</keyword>
<keyword evidence="1" id="KW-0863">Zinc-finger</keyword>
<evidence type="ECO:0000313" key="7">
    <source>
        <dbReference type="EMBL" id="OLL25686.1"/>
    </source>
</evidence>
<comment type="similarity">
    <text evidence="1">Belongs to the LTN1 family.</text>
</comment>
<dbReference type="OrthoDB" id="6108at2759"/>
<evidence type="ECO:0000256" key="1">
    <source>
        <dbReference type="RuleBase" id="RU367090"/>
    </source>
</evidence>
<dbReference type="InterPro" id="IPR054478">
    <property type="entry name" value="LTN1_UBC"/>
</dbReference>
<dbReference type="Proteomes" id="UP000186594">
    <property type="component" value="Unassembled WGS sequence"/>
</dbReference>
<keyword evidence="3" id="KW-1133">Transmembrane helix</keyword>
<dbReference type="GO" id="GO:1990116">
    <property type="term" value="P:ribosome-associated ubiquitin-dependent protein catabolic process"/>
    <property type="evidence" value="ECO:0007669"/>
    <property type="project" value="UniProtKB-UniRule"/>
</dbReference>
<dbReference type="GO" id="GO:0008270">
    <property type="term" value="F:zinc ion binding"/>
    <property type="evidence" value="ECO:0007669"/>
    <property type="project" value="UniProtKB-KW"/>
</dbReference>
<dbReference type="InterPro" id="IPR039795">
    <property type="entry name" value="LTN1/Rkr1"/>
</dbReference>
<evidence type="ECO:0000259" key="5">
    <source>
        <dbReference type="Pfam" id="PF22999"/>
    </source>
</evidence>
<dbReference type="GO" id="GO:0043023">
    <property type="term" value="F:ribosomal large subunit binding"/>
    <property type="evidence" value="ECO:0007669"/>
    <property type="project" value="TreeGrafter"/>
</dbReference>
<dbReference type="PANTHER" id="PTHR12389">
    <property type="entry name" value="ZINC FINGER PROTEIN 294"/>
    <property type="match status" value="1"/>
</dbReference>
<feature type="domain" description="E3 ubiquitin-protein ligase listerin ubiquitin conjugating" evidence="6">
    <location>
        <begin position="1421"/>
        <end position="1495"/>
    </location>
</feature>
<comment type="pathway">
    <text evidence="1">Protein modification; protein ubiquitination.</text>
</comment>
<evidence type="ECO:0000313" key="8">
    <source>
        <dbReference type="Proteomes" id="UP000186594"/>
    </source>
</evidence>
<dbReference type="STRING" id="1198029.A0A1U7LSN3"/>
<gene>
    <name evidence="7" type="ORF">NEOLI_000869</name>
</gene>
<dbReference type="PANTHER" id="PTHR12389:SF0">
    <property type="entry name" value="E3 UBIQUITIN-PROTEIN LIGASE LISTERIN"/>
    <property type="match status" value="1"/>
</dbReference>
<sequence length="1593" mass="180293">MVKKDGRQKQKLAKPASSSRAQIGESPNPLLSSLLVSSSRSPTVELADFSKLPPELHVIFKNLTKKDAKTKSRALDEFSIWLENHRDYSEETSKTWFRVYNKLVIDVERTIRIRVHTVHGIVCRTAGKRASKYFNEFIGAWLTTTNEVDYGVSKAALESFKLVFPESRRTDVWKVFSGPILDYIVRIICFETEQTLSDEKYTTKQDAEAKYFRIVVSCLRTLCYMLGNVEDITPQYSNFVNELLSSKKLLQLALRPEGILKSQLFKFLQIILNSHRQLITSHCQTLAEEILAPCFKSPPLDSSVADFMGTVLLISKTIPEVWASLPSASRFPSRFSRLLKKASYGTGAEFWSSCSSLIPTLPLIVLPRDMKTTEAILEASWEGVNQEMIGHKFVALENYFTMAYWFHDNVLDDKKNCEVMSHFILSKLDVLLFTSSPIRENHHSVLFAKVIGVISQIRNGVLDLEWTHLAHRLQFAMMEGKSNEVCSPISLAESGQRFIDALTSFNNDALDSRRVELILGTLSTIRKQEGSTIDNIKILNAAVAQFPKAILKRPEIHSALQSFAQYEIPQLVSVGIAKLVTQIFINILEVYQHDPDASASLKPTLTLLLASEQTSEIVLNGLLNRSLKIIDSADIDAFVSQKLQKDNISTEDWNLICDIITCQDNSLIPDTINNTLSKLVAKLDSKTENSDVVDNTVDIISKMLKVNDRNLLEVVISNPVSVQIIMLSARYRSQGPLQEFGVSLNNALELIQKPILTLKFWADVFSQLKKALINVESEDHALELTDQAKYILDALSPELFSQVSCLAILQSDIWRTIYSLVMKDCSPSSIAVTDSLLLLPYSCDNTGEGTTPYDSFGYSAFFRVCTYTKELLTSFPTIMKHLETSTAALIIEYLLRASQIAIDQDHSGQDAGLWSGNELTGSSFLHEFSQKITKIISSILQKSESKSDQWILDILQRRIEPKDIPDHLLSSLVMSTQNHSYTGLLSARVLRSVLNTCTADRTHNYLNVLENFDFRRPTNAFLQASLLSACLKPSQYLNKLENELVSDISGSCDSRDFTTKLVFLNIVLAEQEISAVPQPRRIVLLKKVLSMGSHNTIVARLVVQMVRGVDSICGQHWDLIFHCLQQWIQTCIDGPKHTLPLRYAVLKLVGILKSIYIKNDDLEDLWNDGLPKIEHKLVTMLIQTRDFTSLIEQHCNDALVQTLDLVRPDKLSEDDYLELYGLVTLPKHSPFQKTFNILETQIRSHNSDLVVQLALNEDVNASIPGQLLSLLIHPSDGWEAAWFLLFFFFDKISSNLRSRYLEILRNGSYVDLLMTTLCSLFELDTDRPYSPTHDVLNVSIWNWNGDEKKLGVRLYTEAMIRIGSLIRGWWSDCKSRGLTVSVEKFTERHISPLVIEHELDAVRRALDQYSFEENLLVQIRKAEVSAIYHLDEHYMAMQMSLPPQYPLLHIEVSGPQRVGVKESQWRAWLLASQGMITSQSGSIIDALSLFEKNVRLHFEVLMHEWYPERNAPNVGECSTPGVFISGSKVLMLPLALFVEVIFLLPVVFCTCDFPLSLRDSYLARFPKSNSPHVNIFEYDLWAHEGHVVSEKTS</sequence>
<keyword evidence="1" id="KW-0808">Transferase</keyword>